<comment type="similarity">
    <text evidence="1 3">Belongs to the short-chain dehydrogenases/reductases (SDR) family.</text>
</comment>
<dbReference type="RefSeq" id="WP_014281660.1">
    <property type="nucleotide sequence ID" value="NC_016641.1"/>
</dbReference>
<evidence type="ECO:0000256" key="1">
    <source>
        <dbReference type="ARBA" id="ARBA00006484"/>
    </source>
</evidence>
<dbReference type="CDD" id="cd05374">
    <property type="entry name" value="17beta-HSD-like_SDR_c"/>
    <property type="match status" value="1"/>
</dbReference>
<dbReference type="STRING" id="985665.HPL003_21145"/>
<dbReference type="NCBIfam" id="NF006114">
    <property type="entry name" value="PRK08263.1"/>
    <property type="match status" value="1"/>
</dbReference>
<keyword evidence="2" id="KW-0560">Oxidoreductase</keyword>
<dbReference type="InterPro" id="IPR002347">
    <property type="entry name" value="SDR_fam"/>
</dbReference>
<dbReference type="PANTHER" id="PTHR43976:SF16">
    <property type="entry name" value="SHORT-CHAIN DEHYDROGENASE_REDUCTASE FAMILY PROTEIN"/>
    <property type="match status" value="1"/>
</dbReference>
<dbReference type="OrthoDB" id="9775296at2"/>
<dbReference type="HOGENOM" id="CLU_010194_2_9_9"/>
<evidence type="ECO:0000256" key="2">
    <source>
        <dbReference type="ARBA" id="ARBA00023002"/>
    </source>
</evidence>
<sequence length="280" mass="30259">MKTWFITGTSRGFGRIMTEKLLQRGDRVAATVRQQHALDDLKQQYGEQLWVSTLDVTDVSAIREVVNQAFEALGRIDVIVNNAGYSLFGAVEEVSDEQIAHQFNTNFMGSLQVARAAIPHLRAQGGGRIMQLSSMAGQVAMPAVGMYHASKWAVEGFFEALVQEVAPFNIQGTLVEPGGARTSFGSEGMVAADAMPEYEGTPVGYMRSLISGYGGDSIPGDPVKMVEAMIEAVDQETAPLRLTLGSDAYKAIHKSLTARLASLEQQKSVAYSTDFETAEA</sequence>
<dbReference type="Proteomes" id="UP000005876">
    <property type="component" value="Chromosome"/>
</dbReference>
<reference key="2">
    <citation type="submission" date="2011-11" db="EMBL/GenBank/DDBJ databases">
        <authorList>
            <person name="Shin S.H."/>
            <person name="Kim S."/>
            <person name="Kim J.Y."/>
        </authorList>
    </citation>
    <scope>NUCLEOTIDE SEQUENCE</scope>
    <source>
        <strain>HPL-003</strain>
    </source>
</reference>
<evidence type="ECO:0000313" key="5">
    <source>
        <dbReference type="Proteomes" id="UP000005876"/>
    </source>
</evidence>
<dbReference type="InterPro" id="IPR051911">
    <property type="entry name" value="SDR_oxidoreductase"/>
</dbReference>
<dbReference type="AlphaFoldDB" id="G7VP86"/>
<dbReference type="Gene3D" id="3.40.50.720">
    <property type="entry name" value="NAD(P)-binding Rossmann-like Domain"/>
    <property type="match status" value="1"/>
</dbReference>
<dbReference type="eggNOG" id="COG4221">
    <property type="taxonomic scope" value="Bacteria"/>
</dbReference>
<dbReference type="EMBL" id="CP003107">
    <property type="protein sequence ID" value="AET60963.1"/>
    <property type="molecule type" value="Genomic_DNA"/>
</dbReference>
<reference evidence="5" key="1">
    <citation type="submission" date="2011-11" db="EMBL/GenBank/DDBJ databases">
        <title>Complete sequence of Paenibacillus terrae HPL-003.</title>
        <authorList>
            <person name="Shin S.H."/>
            <person name="Kim S."/>
            <person name="Kim J.Y."/>
        </authorList>
    </citation>
    <scope>NUCLEOTIDE SEQUENCE [LARGE SCALE GENOMIC DNA]</scope>
    <source>
        <strain evidence="5">HPL-003</strain>
    </source>
</reference>
<proteinExistence type="inferred from homology"/>
<accession>G7VP86</accession>
<dbReference type="Pfam" id="PF00106">
    <property type="entry name" value="adh_short"/>
    <property type="match status" value="1"/>
</dbReference>
<name>G7VP86_PAETH</name>
<reference evidence="4 5" key="3">
    <citation type="journal article" date="2012" name="J. Bacteriol.">
        <title>Genome Sequence of Paenibacillus terrae HPL-003, a Xylanase-Producing Bacterium Isolated from Soil Found in Forest Residue.</title>
        <authorList>
            <person name="Shin S.H."/>
            <person name="Kim S."/>
            <person name="Kim J.Y."/>
            <person name="Song H.Y."/>
            <person name="Cho S.J."/>
            <person name="Kim D.R."/>
            <person name="Lee K.I."/>
            <person name="Lim H.K."/>
            <person name="Park N.J."/>
            <person name="Hwang I.T."/>
            <person name="Yang K.S."/>
        </authorList>
    </citation>
    <scope>NUCLEOTIDE SEQUENCE [LARGE SCALE GENOMIC DNA]</scope>
    <source>
        <strain evidence="4 5">HPL-003</strain>
    </source>
</reference>
<dbReference type="NCBIfam" id="NF005065">
    <property type="entry name" value="PRK06482.1"/>
    <property type="match status" value="1"/>
</dbReference>
<evidence type="ECO:0000313" key="4">
    <source>
        <dbReference type="EMBL" id="AET60963.1"/>
    </source>
</evidence>
<dbReference type="PANTHER" id="PTHR43976">
    <property type="entry name" value="SHORT CHAIN DEHYDROGENASE"/>
    <property type="match status" value="1"/>
</dbReference>
<gene>
    <name evidence="4" type="ordered locus">HPL003_21145</name>
</gene>
<organism evidence="4 5">
    <name type="scientific">Paenibacillus terrae (strain HPL-003)</name>
    <dbReference type="NCBI Taxonomy" id="985665"/>
    <lineage>
        <taxon>Bacteria</taxon>
        <taxon>Bacillati</taxon>
        <taxon>Bacillota</taxon>
        <taxon>Bacilli</taxon>
        <taxon>Bacillales</taxon>
        <taxon>Paenibacillaceae</taxon>
        <taxon>Paenibacillus</taxon>
    </lineage>
</organism>
<dbReference type="GO" id="GO:0016491">
    <property type="term" value="F:oxidoreductase activity"/>
    <property type="evidence" value="ECO:0007669"/>
    <property type="project" value="UniProtKB-KW"/>
</dbReference>
<dbReference type="SUPFAM" id="SSF51735">
    <property type="entry name" value="NAD(P)-binding Rossmann-fold domains"/>
    <property type="match status" value="1"/>
</dbReference>
<protein>
    <submittedName>
        <fullName evidence="4">Short chain dehydrogenase</fullName>
    </submittedName>
</protein>
<dbReference type="InterPro" id="IPR036291">
    <property type="entry name" value="NAD(P)-bd_dom_sf"/>
</dbReference>
<dbReference type="PRINTS" id="PR00080">
    <property type="entry name" value="SDRFAMILY"/>
</dbReference>
<dbReference type="PRINTS" id="PR00081">
    <property type="entry name" value="GDHRDH"/>
</dbReference>
<evidence type="ECO:0000256" key="3">
    <source>
        <dbReference type="RuleBase" id="RU000363"/>
    </source>
</evidence>
<dbReference type="KEGG" id="pta:HPL003_21145"/>